<evidence type="ECO:0000313" key="2">
    <source>
        <dbReference type="Proteomes" id="UP000684084"/>
    </source>
</evidence>
<reference evidence="1" key="1">
    <citation type="submission" date="2020-05" db="EMBL/GenBank/DDBJ databases">
        <authorList>
            <person name="Rincon C."/>
            <person name="Sanders R I."/>
            <person name="Robbins C."/>
            <person name="Chaturvedi A."/>
        </authorList>
    </citation>
    <scope>NUCLEOTIDE SEQUENCE</scope>
    <source>
        <strain evidence="1">CHB12</strain>
    </source>
</reference>
<gene>
    <name evidence="1" type="ORF">CHRIB12_LOCUS4063</name>
</gene>
<organism evidence="1 2">
    <name type="scientific">Rhizophagus irregularis</name>
    <dbReference type="NCBI Taxonomy" id="588596"/>
    <lineage>
        <taxon>Eukaryota</taxon>
        <taxon>Fungi</taxon>
        <taxon>Fungi incertae sedis</taxon>
        <taxon>Mucoromycota</taxon>
        <taxon>Glomeromycotina</taxon>
        <taxon>Glomeromycetes</taxon>
        <taxon>Glomerales</taxon>
        <taxon>Glomeraceae</taxon>
        <taxon>Rhizophagus</taxon>
    </lineage>
</organism>
<dbReference type="AlphaFoldDB" id="A0A915YVV5"/>
<accession>A0A915YVV5</accession>
<protein>
    <submittedName>
        <fullName evidence="1">Uncharacterized protein</fullName>
    </submittedName>
</protein>
<dbReference type="EMBL" id="CAGKOT010000006">
    <property type="protein sequence ID" value="CAB5345596.1"/>
    <property type="molecule type" value="Genomic_DNA"/>
</dbReference>
<comment type="caution">
    <text evidence="1">The sequence shown here is derived from an EMBL/GenBank/DDBJ whole genome shotgun (WGS) entry which is preliminary data.</text>
</comment>
<dbReference type="OrthoDB" id="2319991at2759"/>
<proteinExistence type="predicted"/>
<evidence type="ECO:0000313" key="1">
    <source>
        <dbReference type="EMBL" id="CAB5345596.1"/>
    </source>
</evidence>
<dbReference type="VEuPathDB" id="FungiDB:RhiirFUN_021735"/>
<dbReference type="Proteomes" id="UP000684084">
    <property type="component" value="Unassembled WGS sequence"/>
</dbReference>
<sequence length="67" mass="7756">MEFKRWSFIANTKTAEDLKTVQQSLLALQVKNVLSGLSLSIQLLEGRIKHYDLTRKIREKERKLGIA</sequence>
<name>A0A915YVV5_9GLOM</name>